<dbReference type="InterPro" id="IPR013785">
    <property type="entry name" value="Aldolase_TIM"/>
</dbReference>
<dbReference type="CDD" id="cd00564">
    <property type="entry name" value="TMP_TenI"/>
    <property type="match status" value="1"/>
</dbReference>
<dbReference type="GO" id="GO:0005737">
    <property type="term" value="C:cytoplasm"/>
    <property type="evidence" value="ECO:0007669"/>
    <property type="project" value="TreeGrafter"/>
</dbReference>
<dbReference type="Pfam" id="PF02581">
    <property type="entry name" value="TMP-TENI"/>
    <property type="match status" value="1"/>
</dbReference>
<feature type="domain" description="Thiamine phosphate synthase/TenI" evidence="3">
    <location>
        <begin position="11"/>
        <end position="188"/>
    </location>
</feature>
<dbReference type="KEGG" id="add:HUW48_25755"/>
<evidence type="ECO:0000313" key="4">
    <source>
        <dbReference type="EMBL" id="QMU31223.1"/>
    </source>
</evidence>
<organism evidence="4 5">
    <name type="scientific">Adhaeribacter radiodurans</name>
    <dbReference type="NCBI Taxonomy" id="2745197"/>
    <lineage>
        <taxon>Bacteria</taxon>
        <taxon>Pseudomonadati</taxon>
        <taxon>Bacteroidota</taxon>
        <taxon>Cytophagia</taxon>
        <taxon>Cytophagales</taxon>
        <taxon>Hymenobacteraceae</taxon>
        <taxon>Adhaeribacter</taxon>
    </lineage>
</organism>
<evidence type="ECO:0000256" key="2">
    <source>
        <dbReference type="ARBA" id="ARBA00022977"/>
    </source>
</evidence>
<dbReference type="GO" id="GO:0004789">
    <property type="term" value="F:thiamine-phosphate diphosphorylase activity"/>
    <property type="evidence" value="ECO:0007669"/>
    <property type="project" value="TreeGrafter"/>
</dbReference>
<dbReference type="Gene3D" id="3.20.20.70">
    <property type="entry name" value="Aldolase class I"/>
    <property type="match status" value="1"/>
</dbReference>
<gene>
    <name evidence="4" type="ORF">HUW48_25755</name>
</gene>
<proteinExistence type="predicted"/>
<name>A0A7L7LEL6_9BACT</name>
<keyword evidence="5" id="KW-1185">Reference proteome</keyword>
<accession>A0A7L7LEL6</accession>
<dbReference type="Proteomes" id="UP000514509">
    <property type="component" value="Chromosome"/>
</dbReference>
<evidence type="ECO:0000259" key="3">
    <source>
        <dbReference type="Pfam" id="PF02581"/>
    </source>
</evidence>
<reference evidence="4 5" key="1">
    <citation type="submission" date="2020-06" db="EMBL/GenBank/DDBJ databases">
        <authorList>
            <person name="Hwang Y.J."/>
        </authorList>
    </citation>
    <scope>NUCLEOTIDE SEQUENCE [LARGE SCALE GENOMIC DNA]</scope>
    <source>
        <strain evidence="4 5">KUDC8001</strain>
    </source>
</reference>
<evidence type="ECO:0000313" key="5">
    <source>
        <dbReference type="Proteomes" id="UP000514509"/>
    </source>
</evidence>
<evidence type="ECO:0000256" key="1">
    <source>
        <dbReference type="ARBA" id="ARBA00004948"/>
    </source>
</evidence>
<dbReference type="PANTHER" id="PTHR20857">
    <property type="entry name" value="THIAMINE-PHOSPHATE PYROPHOSPHORYLASE"/>
    <property type="match status" value="1"/>
</dbReference>
<dbReference type="SUPFAM" id="SSF51391">
    <property type="entry name" value="Thiamin phosphate synthase"/>
    <property type="match status" value="1"/>
</dbReference>
<dbReference type="PANTHER" id="PTHR20857:SF23">
    <property type="entry name" value="THIAMINE BIOSYNTHETIC BIFUNCTIONAL ENZYME"/>
    <property type="match status" value="1"/>
</dbReference>
<sequence>MERIRNISGGLYLIADAGLEELVLREKLEEALQNGVSIVQLYNTENASVTVINKICTLCHSYQVPVLVNNNWHLLLTTLLDGVHFDSVPDNLAEIKNTVKREFYKGITCSNNLAVVQWAHDNQFNYLSFCSLFPSATAGSCEIVHFENIQKARAITHLPFFAAGGINLHNLSQLAELPLNGIAVVSGIMASDNIGLTTQKYLHELTKIS</sequence>
<dbReference type="RefSeq" id="WP_182413660.1">
    <property type="nucleotide sequence ID" value="NZ_CP055153.1"/>
</dbReference>
<keyword evidence="2" id="KW-0784">Thiamine biosynthesis</keyword>
<dbReference type="InterPro" id="IPR036206">
    <property type="entry name" value="ThiamineP_synth_sf"/>
</dbReference>
<dbReference type="AlphaFoldDB" id="A0A7L7LEL6"/>
<dbReference type="InterPro" id="IPR022998">
    <property type="entry name" value="ThiamineP_synth_TenI"/>
</dbReference>
<dbReference type="GO" id="GO:0009228">
    <property type="term" value="P:thiamine biosynthetic process"/>
    <property type="evidence" value="ECO:0007669"/>
    <property type="project" value="UniProtKB-KW"/>
</dbReference>
<protein>
    <submittedName>
        <fullName evidence="4">Thiamine phosphate synthase</fullName>
    </submittedName>
</protein>
<dbReference type="EMBL" id="CP055153">
    <property type="protein sequence ID" value="QMU31223.1"/>
    <property type="molecule type" value="Genomic_DNA"/>
</dbReference>
<comment type="pathway">
    <text evidence="1">Cofactor biosynthesis; thiamine diphosphate biosynthesis.</text>
</comment>
<reference evidence="4 5" key="2">
    <citation type="submission" date="2020-08" db="EMBL/GenBank/DDBJ databases">
        <title>Adhaeribacter dokdonensis sp. nov., isolated from the rhizosphere of Elymus tsukushiensis, a plant native to the Dokdo Islands, Republic of Korea.</title>
        <authorList>
            <person name="Ghim S.Y."/>
        </authorList>
    </citation>
    <scope>NUCLEOTIDE SEQUENCE [LARGE SCALE GENOMIC DNA]</scope>
    <source>
        <strain evidence="4 5">KUDC8001</strain>
    </source>
</reference>